<dbReference type="InterPro" id="IPR006689">
    <property type="entry name" value="Small_GTPase_ARF/SAR"/>
</dbReference>
<evidence type="ECO:0000313" key="8">
    <source>
        <dbReference type="EMBL" id="EDR29484.1"/>
    </source>
</evidence>
<accession>B0E7L4</accession>
<organism evidence="9">
    <name type="scientific">Entamoeba dispar (strain ATCC PRA-260 / SAW760)</name>
    <dbReference type="NCBI Taxonomy" id="370354"/>
    <lineage>
        <taxon>Eukaryota</taxon>
        <taxon>Amoebozoa</taxon>
        <taxon>Evosea</taxon>
        <taxon>Archamoebae</taxon>
        <taxon>Mastigamoebida</taxon>
        <taxon>Entamoebidae</taxon>
        <taxon>Entamoeba</taxon>
    </lineage>
</organism>
<dbReference type="GO" id="GO:0005525">
    <property type="term" value="F:GTP binding"/>
    <property type="evidence" value="ECO:0007669"/>
    <property type="project" value="UniProtKB-KW"/>
</dbReference>
<dbReference type="AlphaFoldDB" id="B0E7L4"/>
<dbReference type="Pfam" id="PF00025">
    <property type="entry name" value="Arf"/>
    <property type="match status" value="1"/>
</dbReference>
<proteinExistence type="inferred from homology"/>
<dbReference type="PRINTS" id="PR00328">
    <property type="entry name" value="SAR1GTPBP"/>
</dbReference>
<dbReference type="Proteomes" id="UP000008076">
    <property type="component" value="Unassembled WGS sequence"/>
</dbReference>
<dbReference type="OMA" id="IRPCFEF"/>
<feature type="binding site" evidence="5">
    <location>
        <position position="67"/>
    </location>
    <ligand>
        <name>GTP</name>
        <dbReference type="ChEBI" id="CHEBI:37565"/>
    </ligand>
</feature>
<feature type="binding site" evidence="5">
    <location>
        <begin position="19"/>
        <end position="26"/>
    </location>
    <ligand>
        <name>GTP</name>
        <dbReference type="ChEBI" id="CHEBI:37565"/>
    </ligand>
</feature>
<protein>
    <submittedName>
        <fullName evidence="8">ADP-ribosylation factor, putative</fullName>
    </submittedName>
</protein>
<evidence type="ECO:0000256" key="3">
    <source>
        <dbReference type="ARBA" id="ARBA00022741"/>
    </source>
</evidence>
<dbReference type="SMART" id="SM00177">
    <property type="entry name" value="ARF"/>
    <property type="match status" value="1"/>
</dbReference>
<dbReference type="FunFam" id="3.40.50.300:FF:001166">
    <property type="entry name" value="ADP-ribosylation factor D"/>
    <property type="match status" value="1"/>
</dbReference>
<dbReference type="GeneID" id="5879265"/>
<dbReference type="KEGG" id="edi:EDI_275820"/>
<keyword evidence="6" id="KW-0460">Magnesium</keyword>
<dbReference type="eggNOG" id="KOG0070">
    <property type="taxonomic scope" value="Eukaryota"/>
</dbReference>
<evidence type="ECO:0000256" key="2">
    <source>
        <dbReference type="ARBA" id="ARBA00010290"/>
    </source>
</evidence>
<dbReference type="NCBIfam" id="TIGR00231">
    <property type="entry name" value="small_GTP"/>
    <property type="match status" value="1"/>
</dbReference>
<dbReference type="SUPFAM" id="SSF52540">
    <property type="entry name" value="P-loop containing nucleoside triphosphate hydrolases"/>
    <property type="match status" value="1"/>
</dbReference>
<dbReference type="CDD" id="cd00878">
    <property type="entry name" value="Arf_Arl"/>
    <property type="match status" value="1"/>
</dbReference>
<reference evidence="9" key="1">
    <citation type="submission" date="2007-12" db="EMBL/GenBank/DDBJ databases">
        <title>Annotation of Entamoeba dispar SAW760.</title>
        <authorList>
            <person name="Lorenzi H."/>
            <person name="Inman J."/>
            <person name="Schobel S."/>
            <person name="Amedeo P."/>
            <person name="Caler E."/>
        </authorList>
    </citation>
    <scope>NUCLEOTIDE SEQUENCE [LARGE SCALE GENOMIC DNA]</scope>
    <source>
        <strain evidence="9">ATCC PRA-260 / SAW760</strain>
    </source>
</reference>
<evidence type="ECO:0000256" key="5">
    <source>
        <dbReference type="PIRSR" id="PIRSR606689-1"/>
    </source>
</evidence>
<dbReference type="OrthoDB" id="2011769at2759"/>
<dbReference type="PROSITE" id="PS51417">
    <property type="entry name" value="ARF"/>
    <property type="match status" value="1"/>
</dbReference>
<gene>
    <name evidence="8" type="ORF">EDI_275820</name>
</gene>
<evidence type="ECO:0000256" key="4">
    <source>
        <dbReference type="ARBA" id="ARBA00023134"/>
    </source>
</evidence>
<dbReference type="InterPro" id="IPR005225">
    <property type="entry name" value="Small_GTP-bd"/>
</dbReference>
<feature type="binding site" evidence="5">
    <location>
        <begin position="123"/>
        <end position="126"/>
    </location>
    <ligand>
        <name>GTP</name>
        <dbReference type="ChEBI" id="CHEBI:37565"/>
    </ligand>
</feature>
<keyword evidence="3 5" id="KW-0547">Nucleotide-binding</keyword>
<evidence type="ECO:0000256" key="6">
    <source>
        <dbReference type="PIRSR" id="PIRSR606689-2"/>
    </source>
</evidence>
<keyword evidence="9" id="KW-1185">Reference proteome</keyword>
<comment type="similarity">
    <text evidence="1">Belongs to the small GTPase superfamily. Rho family.</text>
</comment>
<dbReference type="VEuPathDB" id="AmoebaDB:EDI_275820"/>
<dbReference type="Gene3D" id="3.40.50.300">
    <property type="entry name" value="P-loop containing nucleotide triphosphate hydrolases"/>
    <property type="match status" value="1"/>
</dbReference>
<dbReference type="GO" id="GO:0046872">
    <property type="term" value="F:metal ion binding"/>
    <property type="evidence" value="ECO:0007669"/>
    <property type="project" value="UniProtKB-KW"/>
</dbReference>
<dbReference type="PANTHER" id="PTHR11711">
    <property type="entry name" value="ADP RIBOSYLATION FACTOR-RELATED"/>
    <property type="match status" value="1"/>
</dbReference>
<keyword evidence="6" id="KW-0479">Metal-binding</keyword>
<dbReference type="InterPro" id="IPR027417">
    <property type="entry name" value="P-loop_NTPase"/>
</dbReference>
<dbReference type="SMART" id="SM00178">
    <property type="entry name" value="SAR"/>
    <property type="match status" value="1"/>
</dbReference>
<dbReference type="InterPro" id="IPR024156">
    <property type="entry name" value="Small_GTPase_ARF"/>
</dbReference>
<dbReference type="GO" id="GO:0003924">
    <property type="term" value="F:GTPase activity"/>
    <property type="evidence" value="ECO:0007669"/>
    <property type="project" value="InterPro"/>
</dbReference>
<dbReference type="EMBL" id="DS548043">
    <property type="protein sequence ID" value="EDR29484.1"/>
    <property type="molecule type" value="Genomic_DNA"/>
</dbReference>
<keyword evidence="4 5" id="KW-0342">GTP-binding</keyword>
<evidence type="ECO:0000256" key="1">
    <source>
        <dbReference type="ARBA" id="ARBA00010142"/>
    </source>
</evidence>
<dbReference type="RefSeq" id="XP_001734367.1">
    <property type="nucleotide sequence ID" value="XM_001734315.1"/>
</dbReference>
<feature type="binding site" evidence="6">
    <location>
        <position position="26"/>
    </location>
    <ligand>
        <name>Mg(2+)</name>
        <dbReference type="ChEBI" id="CHEBI:18420"/>
    </ligand>
</feature>
<sequence length="183" mass="21042">MSFLSFLFKKKQMNILICGLDGAGKTALVLKMQGTDPKSMEIKPTIGYLNPSLKYKTYEWLFWDVSGAAKFRGLWKSYYPNVKCIAYVFDNTDNDRFDESKTALLNMLADNDLKGMPFIIYVNKIDLKPYDPSFADKLALTELQKSRCQIFPCSAYTGEGLMDGLDWMCYTLKKLMKHDNNKK</sequence>
<name>B0E7L4_ENTDS</name>
<evidence type="ECO:0000256" key="7">
    <source>
        <dbReference type="RuleBase" id="RU003925"/>
    </source>
</evidence>
<feature type="binding site" evidence="6">
    <location>
        <position position="45"/>
    </location>
    <ligand>
        <name>Mg(2+)</name>
        <dbReference type="ChEBI" id="CHEBI:18420"/>
    </ligand>
</feature>
<comment type="similarity">
    <text evidence="2 7">Belongs to the small GTPase superfamily. Arf family.</text>
</comment>
<evidence type="ECO:0000313" key="9">
    <source>
        <dbReference type="Proteomes" id="UP000008076"/>
    </source>
</evidence>